<accession>A0A6J7LHF9</accession>
<name>A0A6J7LHF9_9ZZZZ</name>
<evidence type="ECO:0000313" key="1">
    <source>
        <dbReference type="EMBL" id="CAB4965154.1"/>
    </source>
</evidence>
<reference evidence="1" key="1">
    <citation type="submission" date="2020-05" db="EMBL/GenBank/DDBJ databases">
        <authorList>
            <person name="Chiriac C."/>
            <person name="Salcher M."/>
            <person name="Ghai R."/>
            <person name="Kavagutti S V."/>
        </authorList>
    </citation>
    <scope>NUCLEOTIDE SEQUENCE</scope>
</reference>
<gene>
    <name evidence="1" type="ORF">UFOPK3773_02352</name>
</gene>
<dbReference type="EMBL" id="CAFBNF010000396">
    <property type="protein sequence ID" value="CAB4965154.1"/>
    <property type="molecule type" value="Genomic_DNA"/>
</dbReference>
<proteinExistence type="predicted"/>
<protein>
    <submittedName>
        <fullName evidence="1">Unannotated protein</fullName>
    </submittedName>
</protein>
<sequence>MLVMSTTRVMSQLPRLRLKAVEPVNIRTILTTLLVSQLLRS</sequence>
<organism evidence="1">
    <name type="scientific">freshwater metagenome</name>
    <dbReference type="NCBI Taxonomy" id="449393"/>
    <lineage>
        <taxon>unclassified sequences</taxon>
        <taxon>metagenomes</taxon>
        <taxon>ecological metagenomes</taxon>
    </lineage>
</organism>
<dbReference type="AlphaFoldDB" id="A0A6J7LHF9"/>